<comment type="caution">
    <text evidence="1">The sequence shown here is derived from an EMBL/GenBank/DDBJ whole genome shotgun (WGS) entry which is preliminary data.</text>
</comment>
<keyword evidence="2" id="KW-1185">Reference proteome</keyword>
<gene>
    <name evidence="1" type="ORF">O1611_g9012</name>
</gene>
<organism evidence="1 2">
    <name type="scientific">Lasiodiplodia mahajangana</name>
    <dbReference type="NCBI Taxonomy" id="1108764"/>
    <lineage>
        <taxon>Eukaryota</taxon>
        <taxon>Fungi</taxon>
        <taxon>Dikarya</taxon>
        <taxon>Ascomycota</taxon>
        <taxon>Pezizomycotina</taxon>
        <taxon>Dothideomycetes</taxon>
        <taxon>Dothideomycetes incertae sedis</taxon>
        <taxon>Botryosphaeriales</taxon>
        <taxon>Botryosphaeriaceae</taxon>
        <taxon>Lasiodiplodia</taxon>
    </lineage>
</organism>
<accession>A0ACC2JB79</accession>
<reference evidence="1" key="1">
    <citation type="submission" date="2022-12" db="EMBL/GenBank/DDBJ databases">
        <title>Genome Sequence of Lasiodiplodia mahajangana.</title>
        <authorList>
            <person name="Buettner E."/>
        </authorList>
    </citation>
    <scope>NUCLEOTIDE SEQUENCE</scope>
    <source>
        <strain evidence="1">VT137</strain>
    </source>
</reference>
<dbReference type="Proteomes" id="UP001153332">
    <property type="component" value="Unassembled WGS sequence"/>
</dbReference>
<name>A0ACC2JB79_9PEZI</name>
<dbReference type="EMBL" id="JAPUUL010002878">
    <property type="protein sequence ID" value="KAJ8124628.1"/>
    <property type="molecule type" value="Genomic_DNA"/>
</dbReference>
<evidence type="ECO:0000313" key="1">
    <source>
        <dbReference type="EMBL" id="KAJ8124628.1"/>
    </source>
</evidence>
<protein>
    <submittedName>
        <fullName evidence="1">Uncharacterized protein</fullName>
    </submittedName>
</protein>
<proteinExistence type="predicted"/>
<evidence type="ECO:0000313" key="2">
    <source>
        <dbReference type="Proteomes" id="UP001153332"/>
    </source>
</evidence>
<sequence length="110" mass="12245">MAIYHIVMFKFKALLPLDEVKAACEDALALGEKCFHPTTKANYMKTLGGGKDNSPEGLANGLTHCFVAKFESEEDRKYYLESDPAHLAFIASIKDKVEKVQVLDFTPGEF</sequence>